<dbReference type="Proteomes" id="UP000193834">
    <property type="component" value="Unassembled WGS sequence"/>
</dbReference>
<protein>
    <submittedName>
        <fullName evidence="1">Uncharacterized protein</fullName>
    </submittedName>
</protein>
<gene>
    <name evidence="1" type="ORF">SAMN06295960_3380</name>
</gene>
<dbReference type="RefSeq" id="WP_085495999.1">
    <property type="nucleotide sequence ID" value="NZ_FXAZ01000004.1"/>
</dbReference>
<accession>A0A1X7LG94</accession>
<proteinExistence type="predicted"/>
<keyword evidence="2" id="KW-1185">Reference proteome</keyword>
<evidence type="ECO:0000313" key="2">
    <source>
        <dbReference type="Proteomes" id="UP000193834"/>
    </source>
</evidence>
<reference evidence="1 2" key="1">
    <citation type="submission" date="2017-04" db="EMBL/GenBank/DDBJ databases">
        <authorList>
            <person name="Afonso C.L."/>
            <person name="Miller P.J."/>
            <person name="Scott M.A."/>
            <person name="Spackman E."/>
            <person name="Goraichik I."/>
            <person name="Dimitrov K.M."/>
            <person name="Suarez D.L."/>
            <person name="Swayne D.E."/>
        </authorList>
    </citation>
    <scope>NUCLEOTIDE SEQUENCE [LARGE SCALE GENOMIC DNA]</scope>
    <source>
        <strain evidence="1 2">11</strain>
    </source>
</reference>
<evidence type="ECO:0000313" key="1">
    <source>
        <dbReference type="EMBL" id="SMG52262.1"/>
    </source>
</evidence>
<organism evidence="1 2">
    <name type="scientific">Paenibacillus aquistagni</name>
    <dbReference type="NCBI Taxonomy" id="1852522"/>
    <lineage>
        <taxon>Bacteria</taxon>
        <taxon>Bacillati</taxon>
        <taxon>Bacillota</taxon>
        <taxon>Bacilli</taxon>
        <taxon>Bacillales</taxon>
        <taxon>Paenibacillaceae</taxon>
        <taxon>Paenibacillus</taxon>
    </lineage>
</organism>
<sequence>MHNTYHALQTKVGVIRGRDAIYMDEYVYNCQSRELTVRGEFNYNQFSQLEEEGEAFIPFVWTFHNVLYVESTELDFYSQERLIEASFGLIQPSARLEAMREEGNTKLTEEHRHFVIATYDEVIEVIASMDYTLLIP</sequence>
<dbReference type="EMBL" id="FXAZ01000004">
    <property type="protein sequence ID" value="SMG52262.1"/>
    <property type="molecule type" value="Genomic_DNA"/>
</dbReference>
<name>A0A1X7LG94_9BACL</name>
<dbReference type="OrthoDB" id="7065603at2"/>
<dbReference type="AlphaFoldDB" id="A0A1X7LG94"/>